<name>V8QQ79_9BURK</name>
<dbReference type="Gene3D" id="2.40.420.20">
    <property type="match status" value="1"/>
</dbReference>
<feature type="domain" description="YknX-like C-terminal permuted SH3-like" evidence="11">
    <location>
        <begin position="339"/>
        <end position="407"/>
    </location>
</feature>
<dbReference type="STRING" id="1424334.W822_16910"/>
<dbReference type="Gene3D" id="1.10.287.470">
    <property type="entry name" value="Helix hairpin bin"/>
    <property type="match status" value="1"/>
</dbReference>
<dbReference type="InterPro" id="IPR058626">
    <property type="entry name" value="MdtA-like_b-barrel"/>
</dbReference>
<reference evidence="12 13" key="1">
    <citation type="journal article" date="2014" name="Genome Announc.">
        <title>Draft Genome Sequence of Advenella kashmirensis Strain W13003, a Polycyclic Aromatic Hydrocarbon-Degrading Bacterium.</title>
        <authorList>
            <person name="Wang X."/>
            <person name="Jin D."/>
            <person name="Zhou L."/>
            <person name="Wu L."/>
            <person name="An W."/>
            <person name="Zhao L."/>
        </authorList>
    </citation>
    <scope>NUCLEOTIDE SEQUENCE [LARGE SCALE GENOMIC DNA]</scope>
    <source>
        <strain evidence="12 13">W13003</strain>
    </source>
</reference>
<dbReference type="NCBIfam" id="NF008589">
    <property type="entry name" value="PRK11556.1"/>
    <property type="match status" value="1"/>
</dbReference>
<keyword evidence="7" id="KW-0812">Transmembrane</keyword>
<dbReference type="PATRIC" id="fig|1424334.3.peg.3400"/>
<dbReference type="eggNOG" id="COG0845">
    <property type="taxonomic scope" value="Bacteria"/>
</dbReference>
<evidence type="ECO:0000256" key="4">
    <source>
        <dbReference type="ARBA" id="ARBA00022519"/>
    </source>
</evidence>
<feature type="compositionally biased region" description="Low complexity" evidence="6">
    <location>
        <begin position="46"/>
        <end position="59"/>
    </location>
</feature>
<evidence type="ECO:0000256" key="7">
    <source>
        <dbReference type="SAM" id="Phobius"/>
    </source>
</evidence>
<keyword evidence="13" id="KW-1185">Reference proteome</keyword>
<dbReference type="InterPro" id="IPR058637">
    <property type="entry name" value="YknX-like_C"/>
</dbReference>
<protein>
    <submittedName>
        <fullName evidence="12">Multidrug transporter</fullName>
    </submittedName>
</protein>
<feature type="transmembrane region" description="Helical" evidence="7">
    <location>
        <begin position="14"/>
        <end position="31"/>
    </location>
</feature>
<sequence length="409" mass="44223">MPDPASSNKKSRKFLFLLLILLLIGGGYYFWHQRGDSAGTDQKTSAQQQAKPAAGQAERGAGRSRGGRGGQATAAATPVSVVPVMKKSLTVSVTGLGTVTAFNTVTVRSRVDGPIQKILFTEGQKVNEGDVLVEIDPRSFEVALQQAKGTQAQNAALLANAKRDLQRYQTLFKQDSIARQQVDTQQSLVRQYEGQAQTNQAAVDDARLSLTYTKVRAPISGRLGLRTVDVGNLITANATEGIVTITQVQPIAVVFSMPESWLPDVAGPLYQGKKLKVILRDRDNKVQLAEGELSSMDNAVDTTTGTVKLKATFANEDETLFPNQFVNTELKVREIPDALVVMSDAIQNSSRGAYVYVAKKDNTVETRQIELGVVDSGYTQITKGLAEGEQVVSEGVDRLRNGAKVEIVK</sequence>
<feature type="domain" description="Multidrug resistance protein MdtA-like alpha-helical hairpin" evidence="8">
    <location>
        <begin position="144"/>
        <end position="213"/>
    </location>
</feature>
<evidence type="ECO:0000256" key="1">
    <source>
        <dbReference type="ARBA" id="ARBA00004236"/>
    </source>
</evidence>
<dbReference type="Pfam" id="PF25876">
    <property type="entry name" value="HH_MFP_RND"/>
    <property type="match status" value="1"/>
</dbReference>
<keyword evidence="3" id="KW-1003">Cell membrane</keyword>
<dbReference type="Pfam" id="PF25917">
    <property type="entry name" value="BSH_RND"/>
    <property type="match status" value="1"/>
</dbReference>
<evidence type="ECO:0000313" key="13">
    <source>
        <dbReference type="Proteomes" id="UP000018733"/>
    </source>
</evidence>
<evidence type="ECO:0000256" key="5">
    <source>
        <dbReference type="ARBA" id="ARBA00023136"/>
    </source>
</evidence>
<comment type="caution">
    <text evidence="12">The sequence shown here is derived from an EMBL/GenBank/DDBJ whole genome shotgun (WGS) entry which is preliminary data.</text>
</comment>
<dbReference type="InterPro" id="IPR006143">
    <property type="entry name" value="RND_pump_MFP"/>
</dbReference>
<dbReference type="HOGENOM" id="CLU_018816_2_0_4"/>
<evidence type="ECO:0000256" key="6">
    <source>
        <dbReference type="SAM" id="MobiDB-lite"/>
    </source>
</evidence>
<evidence type="ECO:0000256" key="3">
    <source>
        <dbReference type="ARBA" id="ARBA00022475"/>
    </source>
</evidence>
<dbReference type="Gene3D" id="2.40.50.100">
    <property type="match status" value="1"/>
</dbReference>
<dbReference type="EMBL" id="AYXT01000011">
    <property type="protein sequence ID" value="ETF01470.1"/>
    <property type="molecule type" value="Genomic_DNA"/>
</dbReference>
<feature type="domain" description="Multidrug resistance protein MdtA-like beta-barrel" evidence="10">
    <location>
        <begin position="250"/>
        <end position="332"/>
    </location>
</feature>
<evidence type="ECO:0000256" key="2">
    <source>
        <dbReference type="ARBA" id="ARBA00009477"/>
    </source>
</evidence>
<dbReference type="AlphaFoldDB" id="V8QQ79"/>
<dbReference type="InterPro" id="IPR058625">
    <property type="entry name" value="MdtA-like_BSH"/>
</dbReference>
<dbReference type="Proteomes" id="UP000018733">
    <property type="component" value="Unassembled WGS sequence"/>
</dbReference>
<comment type="similarity">
    <text evidence="2">Belongs to the membrane fusion protein (MFP) (TC 8.A.1) family.</text>
</comment>
<feature type="domain" description="Multidrug resistance protein MdtA-like barrel-sandwich hybrid" evidence="9">
    <location>
        <begin position="103"/>
        <end position="246"/>
    </location>
</feature>
<keyword evidence="7" id="KW-1133">Transmembrane helix</keyword>
<dbReference type="GO" id="GO:1990281">
    <property type="term" value="C:efflux pump complex"/>
    <property type="evidence" value="ECO:0007669"/>
    <property type="project" value="TreeGrafter"/>
</dbReference>
<accession>V8QQ79</accession>
<feature type="region of interest" description="Disordered" evidence="6">
    <location>
        <begin position="39"/>
        <end position="75"/>
    </location>
</feature>
<keyword evidence="4" id="KW-0997">Cell inner membrane</keyword>
<proteinExistence type="inferred from homology"/>
<evidence type="ECO:0000259" key="11">
    <source>
        <dbReference type="Pfam" id="PF25989"/>
    </source>
</evidence>
<keyword evidence="5 7" id="KW-0472">Membrane</keyword>
<dbReference type="PANTHER" id="PTHR30469">
    <property type="entry name" value="MULTIDRUG RESISTANCE PROTEIN MDTA"/>
    <property type="match status" value="1"/>
</dbReference>
<organism evidence="12 13">
    <name type="scientific">Advenella kashmirensis W13003</name>
    <dbReference type="NCBI Taxonomy" id="1424334"/>
    <lineage>
        <taxon>Bacteria</taxon>
        <taxon>Pseudomonadati</taxon>
        <taxon>Pseudomonadota</taxon>
        <taxon>Betaproteobacteria</taxon>
        <taxon>Burkholderiales</taxon>
        <taxon>Alcaligenaceae</taxon>
    </lineage>
</organism>
<dbReference type="OrthoDB" id="9783047at2"/>
<dbReference type="PANTHER" id="PTHR30469:SF12">
    <property type="entry name" value="MULTIDRUG RESISTANCE PROTEIN MDTA"/>
    <property type="match status" value="1"/>
</dbReference>
<evidence type="ECO:0000259" key="8">
    <source>
        <dbReference type="Pfam" id="PF25876"/>
    </source>
</evidence>
<evidence type="ECO:0000313" key="12">
    <source>
        <dbReference type="EMBL" id="ETF01470.1"/>
    </source>
</evidence>
<dbReference type="Gene3D" id="2.40.30.170">
    <property type="match status" value="1"/>
</dbReference>
<gene>
    <name evidence="12" type="ORF">W822_16910</name>
</gene>
<dbReference type="Pfam" id="PF25989">
    <property type="entry name" value="YknX_C"/>
    <property type="match status" value="1"/>
</dbReference>
<evidence type="ECO:0000259" key="10">
    <source>
        <dbReference type="Pfam" id="PF25944"/>
    </source>
</evidence>
<dbReference type="Pfam" id="PF25944">
    <property type="entry name" value="Beta-barrel_RND"/>
    <property type="match status" value="1"/>
</dbReference>
<dbReference type="InterPro" id="IPR058624">
    <property type="entry name" value="MdtA-like_HH"/>
</dbReference>
<dbReference type="NCBIfam" id="TIGR01730">
    <property type="entry name" value="RND_mfp"/>
    <property type="match status" value="1"/>
</dbReference>
<evidence type="ECO:0000259" key="9">
    <source>
        <dbReference type="Pfam" id="PF25917"/>
    </source>
</evidence>
<dbReference type="SUPFAM" id="SSF111369">
    <property type="entry name" value="HlyD-like secretion proteins"/>
    <property type="match status" value="1"/>
</dbReference>
<comment type="subcellular location">
    <subcellularLocation>
        <location evidence="1">Cell membrane</location>
    </subcellularLocation>
</comment>
<dbReference type="GO" id="GO:0015562">
    <property type="term" value="F:efflux transmembrane transporter activity"/>
    <property type="evidence" value="ECO:0007669"/>
    <property type="project" value="TreeGrafter"/>
</dbReference>